<keyword evidence="7" id="KW-1185">Reference proteome</keyword>
<dbReference type="SUPFAM" id="SSF46785">
    <property type="entry name" value="Winged helix' DNA-binding domain"/>
    <property type="match status" value="1"/>
</dbReference>
<dbReference type="SUPFAM" id="SSF48008">
    <property type="entry name" value="GntR ligand-binding domain-like"/>
    <property type="match status" value="1"/>
</dbReference>
<keyword evidence="1" id="KW-0805">Transcription regulation</keyword>
<evidence type="ECO:0000256" key="1">
    <source>
        <dbReference type="ARBA" id="ARBA00023015"/>
    </source>
</evidence>
<evidence type="ECO:0000256" key="3">
    <source>
        <dbReference type="ARBA" id="ARBA00023163"/>
    </source>
</evidence>
<dbReference type="InterPro" id="IPR036388">
    <property type="entry name" value="WH-like_DNA-bd_sf"/>
</dbReference>
<dbReference type="EMBL" id="JBHSMP010000025">
    <property type="protein sequence ID" value="MFC5430898.1"/>
    <property type="molecule type" value="Genomic_DNA"/>
</dbReference>
<dbReference type="SMART" id="SM00895">
    <property type="entry name" value="FCD"/>
    <property type="match status" value="1"/>
</dbReference>
<accession>A0ABW0JCQ5</accession>
<name>A0ABW0JCQ5_9BURK</name>
<keyword evidence="2" id="KW-0238">DNA-binding</keyword>
<comment type="caution">
    <text evidence="6">The sequence shown here is derived from an EMBL/GenBank/DDBJ whole genome shotgun (WGS) entry which is preliminary data.</text>
</comment>
<dbReference type="Gene3D" id="1.10.10.10">
    <property type="entry name" value="Winged helix-like DNA-binding domain superfamily/Winged helix DNA-binding domain"/>
    <property type="match status" value="1"/>
</dbReference>
<dbReference type="Gene3D" id="1.20.120.530">
    <property type="entry name" value="GntR ligand-binding domain-like"/>
    <property type="match status" value="1"/>
</dbReference>
<feature type="domain" description="HTH gntR-type" evidence="5">
    <location>
        <begin position="19"/>
        <end position="86"/>
    </location>
</feature>
<dbReference type="InterPro" id="IPR000524">
    <property type="entry name" value="Tscrpt_reg_HTH_GntR"/>
</dbReference>
<evidence type="ECO:0000256" key="4">
    <source>
        <dbReference type="SAM" id="MobiDB-lite"/>
    </source>
</evidence>
<dbReference type="PANTHER" id="PTHR43537">
    <property type="entry name" value="TRANSCRIPTIONAL REGULATOR, GNTR FAMILY"/>
    <property type="match status" value="1"/>
</dbReference>
<dbReference type="Proteomes" id="UP001596103">
    <property type="component" value="Unassembled WGS sequence"/>
</dbReference>
<evidence type="ECO:0000313" key="6">
    <source>
        <dbReference type="EMBL" id="MFC5430898.1"/>
    </source>
</evidence>
<organism evidence="6 7">
    <name type="scientific">Paraburkholderia denitrificans</name>
    <dbReference type="NCBI Taxonomy" id="694025"/>
    <lineage>
        <taxon>Bacteria</taxon>
        <taxon>Pseudomonadati</taxon>
        <taxon>Pseudomonadota</taxon>
        <taxon>Betaproteobacteria</taxon>
        <taxon>Burkholderiales</taxon>
        <taxon>Burkholderiaceae</taxon>
        <taxon>Paraburkholderia</taxon>
    </lineage>
</organism>
<dbReference type="InterPro" id="IPR036390">
    <property type="entry name" value="WH_DNA-bd_sf"/>
</dbReference>
<dbReference type="RefSeq" id="WP_377713733.1">
    <property type="nucleotide sequence ID" value="NZ_JBHSMP010000025.1"/>
</dbReference>
<feature type="region of interest" description="Disordered" evidence="4">
    <location>
        <begin position="1"/>
        <end position="21"/>
    </location>
</feature>
<evidence type="ECO:0000256" key="2">
    <source>
        <dbReference type="ARBA" id="ARBA00023125"/>
    </source>
</evidence>
<proteinExistence type="predicted"/>
<dbReference type="InterPro" id="IPR008920">
    <property type="entry name" value="TF_FadR/GntR_C"/>
</dbReference>
<sequence>MAKPKLQLAAADTESGASADRKNVMAETLRRRIVSMELAPGAVVDELALSEEFGLSRPPVRELMRQMAAEGYLELEPNRPARVSPMSYQSLRSFFLAAPLIYVATTQMAANNATPEDVERLKQIQALFRISIEENDLQSRVLHNDAFHFEIGRIARNAYLMPSLRRVLIDHARLGKIFYRSPTTSDMQKDLEKAVEQHDQIIEAIALRDAQSAGELVRSHMELSRRRMAEYVIPEGLNVPIQF</sequence>
<dbReference type="PROSITE" id="PS50949">
    <property type="entry name" value="HTH_GNTR"/>
    <property type="match status" value="1"/>
</dbReference>
<reference evidence="7" key="1">
    <citation type="journal article" date="2019" name="Int. J. Syst. Evol. Microbiol.">
        <title>The Global Catalogue of Microorganisms (GCM) 10K type strain sequencing project: providing services to taxonomists for standard genome sequencing and annotation.</title>
        <authorList>
            <consortium name="The Broad Institute Genomics Platform"/>
            <consortium name="The Broad Institute Genome Sequencing Center for Infectious Disease"/>
            <person name="Wu L."/>
            <person name="Ma J."/>
        </authorList>
    </citation>
    <scope>NUCLEOTIDE SEQUENCE [LARGE SCALE GENOMIC DNA]</scope>
    <source>
        <strain evidence="7">CCUG 56042</strain>
    </source>
</reference>
<keyword evidence="3" id="KW-0804">Transcription</keyword>
<evidence type="ECO:0000313" key="7">
    <source>
        <dbReference type="Proteomes" id="UP001596103"/>
    </source>
</evidence>
<evidence type="ECO:0000259" key="5">
    <source>
        <dbReference type="PROSITE" id="PS50949"/>
    </source>
</evidence>
<protein>
    <submittedName>
        <fullName evidence="6">GntR family transcriptional regulator</fullName>
    </submittedName>
</protein>
<dbReference type="InterPro" id="IPR011711">
    <property type="entry name" value="GntR_C"/>
</dbReference>
<dbReference type="PANTHER" id="PTHR43537:SF53">
    <property type="entry name" value="HTH-TYPE TRANSCRIPTIONAL REPRESSOR NANR"/>
    <property type="match status" value="1"/>
</dbReference>
<dbReference type="Pfam" id="PF07729">
    <property type="entry name" value="FCD"/>
    <property type="match status" value="1"/>
</dbReference>
<dbReference type="SMART" id="SM00345">
    <property type="entry name" value="HTH_GNTR"/>
    <property type="match status" value="1"/>
</dbReference>
<gene>
    <name evidence="6" type="ORF">ACFPTO_19150</name>
</gene>
<dbReference type="Pfam" id="PF00392">
    <property type="entry name" value="GntR"/>
    <property type="match status" value="1"/>
</dbReference>